<keyword evidence="2" id="KW-1185">Reference proteome</keyword>
<dbReference type="NCBIfam" id="TIGR03544">
    <property type="entry name" value="DivI1A_domain"/>
    <property type="match status" value="2"/>
</dbReference>
<reference evidence="1 2" key="1">
    <citation type="submission" date="2023-07" db="EMBL/GenBank/DDBJ databases">
        <title>Sequencing the genomes of 1000 actinobacteria strains.</title>
        <authorList>
            <person name="Klenk H.-P."/>
        </authorList>
    </citation>
    <scope>NUCLEOTIDE SEQUENCE [LARGE SCALE GENOMIC DNA]</scope>
    <source>
        <strain evidence="1 2">DSM 22966</strain>
    </source>
</reference>
<accession>A0ABU2B1F3</accession>
<protein>
    <submittedName>
        <fullName evidence="1">DivIVA domain-containing protein</fullName>
    </submittedName>
</protein>
<dbReference type="Gene3D" id="6.10.250.660">
    <property type="match status" value="2"/>
</dbReference>
<comment type="caution">
    <text evidence="1">The sequence shown here is derived from an EMBL/GenBank/DDBJ whole genome shotgun (WGS) entry which is preliminary data.</text>
</comment>
<evidence type="ECO:0000313" key="1">
    <source>
        <dbReference type="EMBL" id="MDR7347435.1"/>
    </source>
</evidence>
<dbReference type="Proteomes" id="UP001183794">
    <property type="component" value="Unassembled WGS sequence"/>
</dbReference>
<name>A0ABU2B1F3_9MICC</name>
<dbReference type="EMBL" id="JAVDYJ010000001">
    <property type="protein sequence ID" value="MDR7347435.1"/>
    <property type="molecule type" value="Genomic_DNA"/>
</dbReference>
<sequence>MSTQTQTASPFQTVQKREFGYHTGQVDEFITAAREAYETESGITADTVQAKTFDLVRGGYRTDQVDQVLERLEDALRRAERDEFIATYGQQAWDLQLLDRLEELNGRLQRPRGEKFRPADPSVQGYHVADVEVCMAKITGHLQDEEHIRIDDVRNVTFRAQKGPHGYDEAQVDAFLLAVIELLVVLD</sequence>
<dbReference type="NCBIfam" id="TIGR03543">
    <property type="entry name" value="divI1A_rptt_fam"/>
    <property type="match status" value="1"/>
</dbReference>
<dbReference type="RefSeq" id="WP_310173623.1">
    <property type="nucleotide sequence ID" value="NZ_BAABHE010000001.1"/>
</dbReference>
<proteinExistence type="predicted"/>
<dbReference type="InterPro" id="IPR019933">
    <property type="entry name" value="DivIVA_domain"/>
</dbReference>
<dbReference type="InterPro" id="IPR019932">
    <property type="entry name" value="CHP03543"/>
</dbReference>
<evidence type="ECO:0000313" key="2">
    <source>
        <dbReference type="Proteomes" id="UP001183794"/>
    </source>
</evidence>
<gene>
    <name evidence="1" type="ORF">J2S62_001692</name>
</gene>
<organism evidence="1 2">
    <name type="scientific">Enteractinococcus fodinae</name>
    <dbReference type="NCBI Taxonomy" id="684663"/>
    <lineage>
        <taxon>Bacteria</taxon>
        <taxon>Bacillati</taxon>
        <taxon>Actinomycetota</taxon>
        <taxon>Actinomycetes</taxon>
        <taxon>Micrococcales</taxon>
        <taxon>Micrococcaceae</taxon>
    </lineage>
</organism>